<evidence type="ECO:0008006" key="3">
    <source>
        <dbReference type="Google" id="ProtNLM"/>
    </source>
</evidence>
<evidence type="ECO:0000313" key="2">
    <source>
        <dbReference type="Proteomes" id="UP001195483"/>
    </source>
</evidence>
<dbReference type="SUPFAM" id="SSF56436">
    <property type="entry name" value="C-type lectin-like"/>
    <property type="match status" value="1"/>
</dbReference>
<dbReference type="InterPro" id="IPR016186">
    <property type="entry name" value="C-type_lectin-like/link_sf"/>
</dbReference>
<evidence type="ECO:0000313" key="1">
    <source>
        <dbReference type="EMBL" id="KAK3611937.1"/>
    </source>
</evidence>
<gene>
    <name evidence="1" type="ORF">CHS0354_014012</name>
</gene>
<sequence length="73" mass="8378">MEICESEKAKLLVITTKAQILDAVYIFGREWTYIGLLDETSDGHWVNWKGEALDLFWEPGQPYDEVNGDCVII</sequence>
<reference evidence="1" key="3">
    <citation type="submission" date="2023-05" db="EMBL/GenBank/DDBJ databases">
        <authorList>
            <person name="Smith C.H."/>
        </authorList>
    </citation>
    <scope>NUCLEOTIDE SEQUENCE</scope>
    <source>
        <strain evidence="1">CHS0354</strain>
        <tissue evidence="1">Mantle</tissue>
    </source>
</reference>
<accession>A0AAE0TKC7</accession>
<name>A0AAE0TKC7_9BIVA</name>
<proteinExistence type="predicted"/>
<organism evidence="1 2">
    <name type="scientific">Potamilus streckersoni</name>
    <dbReference type="NCBI Taxonomy" id="2493646"/>
    <lineage>
        <taxon>Eukaryota</taxon>
        <taxon>Metazoa</taxon>
        <taxon>Spiralia</taxon>
        <taxon>Lophotrochozoa</taxon>
        <taxon>Mollusca</taxon>
        <taxon>Bivalvia</taxon>
        <taxon>Autobranchia</taxon>
        <taxon>Heteroconchia</taxon>
        <taxon>Palaeoheterodonta</taxon>
        <taxon>Unionida</taxon>
        <taxon>Unionoidea</taxon>
        <taxon>Unionidae</taxon>
        <taxon>Ambleminae</taxon>
        <taxon>Lampsilini</taxon>
        <taxon>Potamilus</taxon>
    </lineage>
</organism>
<keyword evidence="2" id="KW-1185">Reference proteome</keyword>
<dbReference type="EMBL" id="JAEAOA010000858">
    <property type="protein sequence ID" value="KAK3611937.1"/>
    <property type="molecule type" value="Genomic_DNA"/>
</dbReference>
<comment type="caution">
    <text evidence="1">The sequence shown here is derived from an EMBL/GenBank/DDBJ whole genome shotgun (WGS) entry which is preliminary data.</text>
</comment>
<dbReference type="CDD" id="cd00037">
    <property type="entry name" value="CLECT"/>
    <property type="match status" value="1"/>
</dbReference>
<protein>
    <recommendedName>
        <fullName evidence="3">C-type lectin domain-containing protein</fullName>
    </recommendedName>
</protein>
<dbReference type="InterPro" id="IPR016187">
    <property type="entry name" value="CTDL_fold"/>
</dbReference>
<dbReference type="Proteomes" id="UP001195483">
    <property type="component" value="Unassembled WGS sequence"/>
</dbReference>
<dbReference type="Gene3D" id="3.10.100.10">
    <property type="entry name" value="Mannose-Binding Protein A, subunit A"/>
    <property type="match status" value="1"/>
</dbReference>
<dbReference type="AlphaFoldDB" id="A0AAE0TKC7"/>
<reference evidence="1" key="2">
    <citation type="journal article" date="2021" name="Genome Biol. Evol.">
        <title>Developing a high-quality reference genome for a parasitic bivalve with doubly uniparental inheritance (Bivalvia: Unionida).</title>
        <authorList>
            <person name="Smith C.H."/>
        </authorList>
    </citation>
    <scope>NUCLEOTIDE SEQUENCE</scope>
    <source>
        <strain evidence="1">CHS0354</strain>
        <tissue evidence="1">Mantle</tissue>
    </source>
</reference>
<reference evidence="1" key="1">
    <citation type="journal article" date="2021" name="Genome Biol. Evol.">
        <title>A High-Quality Reference Genome for a Parasitic Bivalve with Doubly Uniparental Inheritance (Bivalvia: Unionida).</title>
        <authorList>
            <person name="Smith C.H."/>
        </authorList>
    </citation>
    <scope>NUCLEOTIDE SEQUENCE</scope>
    <source>
        <strain evidence="1">CHS0354</strain>
    </source>
</reference>